<comment type="caution">
    <text evidence="12">The sequence shown here is derived from an EMBL/GenBank/DDBJ whole genome shotgun (WGS) entry which is preliminary data.</text>
</comment>
<keyword evidence="4" id="KW-0509">mRNA transport</keyword>
<dbReference type="OrthoDB" id="185618at2759"/>
<proteinExistence type="predicted"/>
<evidence type="ECO:0000256" key="5">
    <source>
        <dbReference type="ARBA" id="ARBA00022927"/>
    </source>
</evidence>
<keyword evidence="5" id="KW-0653">Protein transport</keyword>
<dbReference type="InterPro" id="IPR011993">
    <property type="entry name" value="PH-like_dom_sf"/>
</dbReference>
<feature type="compositionally biased region" description="Basic and acidic residues" evidence="10">
    <location>
        <begin position="142"/>
        <end position="164"/>
    </location>
</feature>
<keyword evidence="6" id="KW-0007">Acetylation</keyword>
<feature type="compositionally biased region" description="Polar residues" evidence="10">
    <location>
        <begin position="60"/>
        <end position="70"/>
    </location>
</feature>
<dbReference type="GO" id="GO:0005643">
    <property type="term" value="C:nuclear pore"/>
    <property type="evidence" value="ECO:0007669"/>
    <property type="project" value="UniProtKB-SubCell"/>
</dbReference>
<evidence type="ECO:0000256" key="2">
    <source>
        <dbReference type="ARBA" id="ARBA00022448"/>
    </source>
</evidence>
<keyword evidence="8" id="KW-0906">Nuclear pore complex</keyword>
<reference evidence="12 13" key="1">
    <citation type="journal article" date="2019" name="Plant Biotechnol. J.">
        <title>The red bayberry genome and genetic basis of sex determination.</title>
        <authorList>
            <person name="Jia H.M."/>
            <person name="Jia H.J."/>
            <person name="Cai Q.L."/>
            <person name="Wang Y."/>
            <person name="Zhao H.B."/>
            <person name="Yang W.F."/>
            <person name="Wang G.Y."/>
            <person name="Li Y.H."/>
            <person name="Zhan D.L."/>
            <person name="Shen Y.T."/>
            <person name="Niu Q.F."/>
            <person name="Chang L."/>
            <person name="Qiu J."/>
            <person name="Zhao L."/>
            <person name="Xie H.B."/>
            <person name="Fu W.Y."/>
            <person name="Jin J."/>
            <person name="Li X.W."/>
            <person name="Jiao Y."/>
            <person name="Zhou C.C."/>
            <person name="Tu T."/>
            <person name="Chai C.Y."/>
            <person name="Gao J.L."/>
            <person name="Fan L.J."/>
            <person name="van de Weg E."/>
            <person name="Wang J.Y."/>
            <person name="Gao Z.S."/>
        </authorList>
    </citation>
    <scope>NUCLEOTIDE SEQUENCE [LARGE SCALE GENOMIC DNA]</scope>
    <source>
        <tissue evidence="12">Leaves</tissue>
    </source>
</reference>
<dbReference type="GO" id="GO:0015031">
    <property type="term" value="P:protein transport"/>
    <property type="evidence" value="ECO:0007669"/>
    <property type="project" value="UniProtKB-KW"/>
</dbReference>
<evidence type="ECO:0000256" key="7">
    <source>
        <dbReference type="ARBA" id="ARBA00023010"/>
    </source>
</evidence>
<evidence type="ECO:0000256" key="10">
    <source>
        <dbReference type="SAM" id="MobiDB-lite"/>
    </source>
</evidence>
<keyword evidence="9" id="KW-0539">Nucleus</keyword>
<dbReference type="PANTHER" id="PTHR23138:SF142">
    <property type="entry name" value="RAN-BINDING PROTEIN 3B-RELATED"/>
    <property type="match status" value="1"/>
</dbReference>
<evidence type="ECO:0000313" key="12">
    <source>
        <dbReference type="EMBL" id="KAB1218596.1"/>
    </source>
</evidence>
<dbReference type="PROSITE" id="PS50196">
    <property type="entry name" value="RANBD1"/>
    <property type="match status" value="1"/>
</dbReference>
<dbReference type="Pfam" id="PF08911">
    <property type="entry name" value="NUP50"/>
    <property type="match status" value="1"/>
</dbReference>
<evidence type="ECO:0000256" key="4">
    <source>
        <dbReference type="ARBA" id="ARBA00022816"/>
    </source>
</evidence>
<organism evidence="12 13">
    <name type="scientific">Morella rubra</name>
    <name type="common">Chinese bayberry</name>
    <dbReference type="NCBI Taxonomy" id="262757"/>
    <lineage>
        <taxon>Eukaryota</taxon>
        <taxon>Viridiplantae</taxon>
        <taxon>Streptophyta</taxon>
        <taxon>Embryophyta</taxon>
        <taxon>Tracheophyta</taxon>
        <taxon>Spermatophyta</taxon>
        <taxon>Magnoliopsida</taxon>
        <taxon>eudicotyledons</taxon>
        <taxon>Gunneridae</taxon>
        <taxon>Pentapetalae</taxon>
        <taxon>rosids</taxon>
        <taxon>fabids</taxon>
        <taxon>Fagales</taxon>
        <taxon>Myricaceae</taxon>
        <taxon>Morella</taxon>
    </lineage>
</organism>
<keyword evidence="3" id="KW-0677">Repeat</keyword>
<evidence type="ECO:0000256" key="6">
    <source>
        <dbReference type="ARBA" id="ARBA00022990"/>
    </source>
</evidence>
<evidence type="ECO:0000313" key="13">
    <source>
        <dbReference type="Proteomes" id="UP000516437"/>
    </source>
</evidence>
<dbReference type="SUPFAM" id="SSF50729">
    <property type="entry name" value="PH domain-like"/>
    <property type="match status" value="1"/>
</dbReference>
<evidence type="ECO:0000256" key="1">
    <source>
        <dbReference type="ARBA" id="ARBA00004567"/>
    </source>
</evidence>
<keyword evidence="12" id="KW-0436">Ligase</keyword>
<feature type="region of interest" description="Disordered" evidence="10">
    <location>
        <begin position="58"/>
        <end position="80"/>
    </location>
</feature>
<dbReference type="Gene3D" id="2.30.29.30">
    <property type="entry name" value="Pleckstrin-homology domain (PH domain)/Phosphotyrosine-binding domain (PTB)"/>
    <property type="match status" value="1"/>
</dbReference>
<keyword evidence="7" id="KW-0811">Translocation</keyword>
<name>A0A6A1W2M5_9ROSI</name>
<keyword evidence="13" id="KW-1185">Reference proteome</keyword>
<protein>
    <submittedName>
        <fullName evidence="12">E3 SUMO-protein ligase RanBP2</fullName>
    </submittedName>
</protein>
<feature type="region of interest" description="Disordered" evidence="10">
    <location>
        <begin position="1"/>
        <end position="45"/>
    </location>
</feature>
<dbReference type="InterPro" id="IPR015007">
    <property type="entry name" value="NUP2/50/61"/>
</dbReference>
<dbReference type="InterPro" id="IPR045207">
    <property type="entry name" value="RanBD_NUP50_plant"/>
</dbReference>
<keyword evidence="2" id="KW-0813">Transport</keyword>
<evidence type="ECO:0000256" key="3">
    <source>
        <dbReference type="ARBA" id="ARBA00022737"/>
    </source>
</evidence>
<comment type="subcellular location">
    <subcellularLocation>
        <location evidence="1">Nucleus</location>
        <location evidence="1">Nuclear pore complex</location>
    </subcellularLocation>
</comment>
<dbReference type="InterPro" id="IPR000156">
    <property type="entry name" value="Ran_bind_dom"/>
</dbReference>
<dbReference type="CDD" id="cd13169">
    <property type="entry name" value="RanBD_NUP50_plant"/>
    <property type="match status" value="1"/>
</dbReference>
<feature type="region of interest" description="Disordered" evidence="10">
    <location>
        <begin position="98"/>
        <end position="208"/>
    </location>
</feature>
<dbReference type="InterPro" id="IPR045255">
    <property type="entry name" value="RanBP1-like"/>
</dbReference>
<evidence type="ECO:0000259" key="11">
    <source>
        <dbReference type="PROSITE" id="PS50196"/>
    </source>
</evidence>
<dbReference type="Proteomes" id="UP000516437">
    <property type="component" value="Chromosome 3"/>
</dbReference>
<evidence type="ECO:0000256" key="9">
    <source>
        <dbReference type="ARBA" id="ARBA00023242"/>
    </source>
</evidence>
<feature type="compositionally biased region" description="Acidic residues" evidence="10">
    <location>
        <begin position="26"/>
        <end position="35"/>
    </location>
</feature>
<sequence>MEDAENVLPPSKKRAAGRELTKDNAGLDDQEDAPEQETGTFKRASEEVLATRRIVKVRRSQTTSAPSSNPFAGINLVSPTETDASTIVTSVTQASCENAVSNDVDQDNEQSENKTDETENLSSTDKENAVVKENITVGSEGTEAKVDTEQPMKPDEENAVEKENINTGSEGTEAKVDSEQPTKEESAGDKDNDDSKSENLNSGVEGAPLSSFQQLSSSQNAFTGLAGTGISTSTFSFGSVSTDGSTLGTVSVSPFGVKDDKPFGLSLSNNGSSSIFGSSGASTGSKNEGTGFPSRQEVVVETGEEHEKVIFTADSVMFEFVDGGWKERGKGELRVNVSTTGTERARLLMRARGNLRLILNARLYPDMKLTNMEKKGITFACVNSATEGKDGLSTFALKFKDGSIVEEFRAAVTANKDKVSTVLNTPENSPKASDE</sequence>
<dbReference type="AlphaFoldDB" id="A0A6A1W2M5"/>
<gene>
    <name evidence="12" type="ORF">CJ030_MR3G026476</name>
</gene>
<dbReference type="EMBL" id="RXIC02000021">
    <property type="protein sequence ID" value="KAB1218596.1"/>
    <property type="molecule type" value="Genomic_DNA"/>
</dbReference>
<dbReference type="PANTHER" id="PTHR23138">
    <property type="entry name" value="RAN BINDING PROTEIN"/>
    <property type="match status" value="1"/>
</dbReference>
<evidence type="ECO:0000256" key="8">
    <source>
        <dbReference type="ARBA" id="ARBA00023132"/>
    </source>
</evidence>
<feature type="compositionally biased region" description="Basic and acidic residues" evidence="10">
    <location>
        <begin position="172"/>
        <end position="197"/>
    </location>
</feature>
<feature type="domain" description="RanBD1" evidence="11">
    <location>
        <begin position="292"/>
        <end position="421"/>
    </location>
</feature>
<dbReference type="SMART" id="SM00160">
    <property type="entry name" value="RanBD"/>
    <property type="match status" value="1"/>
</dbReference>
<accession>A0A6A1W2M5</accession>
<dbReference type="GO" id="GO:0016874">
    <property type="term" value="F:ligase activity"/>
    <property type="evidence" value="ECO:0007669"/>
    <property type="project" value="UniProtKB-KW"/>
</dbReference>
<dbReference type="GO" id="GO:0051028">
    <property type="term" value="P:mRNA transport"/>
    <property type="evidence" value="ECO:0007669"/>
    <property type="project" value="UniProtKB-KW"/>
</dbReference>
<dbReference type="Pfam" id="PF00638">
    <property type="entry name" value="Ran_BP1"/>
    <property type="match status" value="1"/>
</dbReference>